<feature type="domain" description="Sm" evidence="10">
    <location>
        <begin position="3"/>
        <end position="79"/>
    </location>
</feature>
<dbReference type="GO" id="GO:0003729">
    <property type="term" value="F:mRNA binding"/>
    <property type="evidence" value="ECO:0007669"/>
    <property type="project" value="TreeGrafter"/>
</dbReference>
<comment type="subcellular location">
    <subcellularLocation>
        <location evidence="1 9">Nucleus</location>
    </subcellularLocation>
</comment>
<comment type="function">
    <text evidence="9">Plays role in pre-mRNA splicing as component of the U4/U6-U5 tri-snRNP complex that is involved in spliceosome assembly, and as component of the precatalytic spliceosome (spliceosome B complex). The heptameric LSM2-8 complex binds specifically to the 3'-terminal U-tract of U6 snRNA.</text>
</comment>
<evidence type="ECO:0000256" key="1">
    <source>
        <dbReference type="ARBA" id="ARBA00004123"/>
    </source>
</evidence>
<reference evidence="11 12" key="1">
    <citation type="submission" date="2017-08" db="EMBL/GenBank/DDBJ databases">
        <title>Acidophilic green algal genome provides insights into adaptation to an acidic environment.</title>
        <authorList>
            <person name="Hirooka S."/>
            <person name="Hirose Y."/>
            <person name="Kanesaki Y."/>
            <person name="Higuchi S."/>
            <person name="Fujiwara T."/>
            <person name="Onuma R."/>
            <person name="Era A."/>
            <person name="Ohbayashi R."/>
            <person name="Uzuka A."/>
            <person name="Nozaki H."/>
            <person name="Yoshikawa H."/>
            <person name="Miyagishima S.Y."/>
        </authorList>
    </citation>
    <scope>NUCLEOTIDE SEQUENCE [LARGE SCALE GENOMIC DNA]</scope>
    <source>
        <strain evidence="11 12">NIES-2499</strain>
    </source>
</reference>
<dbReference type="GO" id="GO:0046540">
    <property type="term" value="C:U4/U6 x U5 tri-snRNP complex"/>
    <property type="evidence" value="ECO:0007669"/>
    <property type="project" value="UniProtKB-UniRule"/>
</dbReference>
<dbReference type="InterPro" id="IPR010920">
    <property type="entry name" value="LSM_dom_sf"/>
</dbReference>
<dbReference type="CDD" id="cd01727">
    <property type="entry name" value="LSm8"/>
    <property type="match status" value="1"/>
</dbReference>
<dbReference type="OrthoDB" id="10263346at2759"/>
<dbReference type="Gene3D" id="2.30.30.100">
    <property type="match status" value="1"/>
</dbReference>
<evidence type="ECO:0000256" key="4">
    <source>
        <dbReference type="ARBA" id="ARBA00022728"/>
    </source>
</evidence>
<evidence type="ECO:0000313" key="11">
    <source>
        <dbReference type="EMBL" id="GAX77390.1"/>
    </source>
</evidence>
<accession>A0A250X3P2</accession>
<dbReference type="Proteomes" id="UP000232323">
    <property type="component" value="Unassembled WGS sequence"/>
</dbReference>
<dbReference type="PANTHER" id="PTHR15588:SF9">
    <property type="entry name" value="U6 SNRNA-ASSOCIATED SM-LIKE PROTEIN LSM8"/>
    <property type="match status" value="1"/>
</dbReference>
<evidence type="ECO:0000256" key="6">
    <source>
        <dbReference type="ARBA" id="ARBA00023187"/>
    </source>
</evidence>
<name>A0A250X3P2_9CHLO</name>
<dbReference type="PANTHER" id="PTHR15588">
    <property type="entry name" value="LSM1"/>
    <property type="match status" value="1"/>
</dbReference>
<dbReference type="InterPro" id="IPR047575">
    <property type="entry name" value="Sm"/>
</dbReference>
<evidence type="ECO:0000256" key="3">
    <source>
        <dbReference type="ARBA" id="ARBA00022664"/>
    </source>
</evidence>
<dbReference type="InterPro" id="IPR034103">
    <property type="entry name" value="Lsm8"/>
</dbReference>
<evidence type="ECO:0000256" key="2">
    <source>
        <dbReference type="ARBA" id="ARBA00006850"/>
    </source>
</evidence>
<dbReference type="InterPro" id="IPR044642">
    <property type="entry name" value="PTHR15588"/>
</dbReference>
<gene>
    <name evidence="9" type="primary">LSM8</name>
    <name evidence="11" type="ORF">CEUSTIGMA_g4836.t1</name>
</gene>
<dbReference type="InterPro" id="IPR001163">
    <property type="entry name" value="Sm_dom_euk/arc"/>
</dbReference>
<evidence type="ECO:0000256" key="5">
    <source>
        <dbReference type="ARBA" id="ARBA00022884"/>
    </source>
</evidence>
<keyword evidence="7 9" id="KW-0539">Nucleus</keyword>
<dbReference type="Pfam" id="PF01423">
    <property type="entry name" value="LSM"/>
    <property type="match status" value="1"/>
</dbReference>
<dbReference type="GO" id="GO:0000398">
    <property type="term" value="P:mRNA splicing, via spliceosome"/>
    <property type="evidence" value="ECO:0007669"/>
    <property type="project" value="UniProtKB-UniRule"/>
</dbReference>
<protein>
    <recommendedName>
        <fullName evidence="9">U6 snRNA-associated Sm-like protein LSm8</fullName>
    </recommendedName>
</protein>
<dbReference type="GO" id="GO:0005688">
    <property type="term" value="C:U6 snRNP"/>
    <property type="evidence" value="ECO:0007669"/>
    <property type="project" value="UniProtKB-UniRule"/>
</dbReference>
<evidence type="ECO:0000256" key="9">
    <source>
        <dbReference type="RuleBase" id="RU365048"/>
    </source>
</evidence>
<keyword evidence="5 9" id="KW-0694">RNA-binding</keyword>
<comment type="subunit">
    <text evidence="9">LSm subunits form a heteromer with a doughnut shape.</text>
</comment>
<dbReference type="GO" id="GO:0071011">
    <property type="term" value="C:precatalytic spliceosome"/>
    <property type="evidence" value="ECO:0007669"/>
    <property type="project" value="TreeGrafter"/>
</dbReference>
<dbReference type="SUPFAM" id="SSF50182">
    <property type="entry name" value="Sm-like ribonucleoproteins"/>
    <property type="match status" value="1"/>
</dbReference>
<comment type="similarity">
    <text evidence="2 9">Belongs to the snRNP Sm proteins family.</text>
</comment>
<proteinExistence type="inferred from homology"/>
<dbReference type="PROSITE" id="PS52002">
    <property type="entry name" value="SM"/>
    <property type="match status" value="1"/>
</dbReference>
<keyword evidence="6 9" id="KW-0508">mRNA splicing</keyword>
<evidence type="ECO:0000256" key="8">
    <source>
        <dbReference type="ARBA" id="ARBA00023274"/>
    </source>
</evidence>
<dbReference type="AlphaFoldDB" id="A0A250X3P2"/>
<evidence type="ECO:0000313" key="12">
    <source>
        <dbReference type="Proteomes" id="UP000232323"/>
    </source>
</evidence>
<keyword evidence="3 9" id="KW-0507">mRNA processing</keyword>
<organism evidence="11 12">
    <name type="scientific">Chlamydomonas eustigma</name>
    <dbReference type="NCBI Taxonomy" id="1157962"/>
    <lineage>
        <taxon>Eukaryota</taxon>
        <taxon>Viridiplantae</taxon>
        <taxon>Chlorophyta</taxon>
        <taxon>core chlorophytes</taxon>
        <taxon>Chlorophyceae</taxon>
        <taxon>CS clade</taxon>
        <taxon>Chlamydomonadales</taxon>
        <taxon>Chlamydomonadaceae</taxon>
        <taxon>Chlamydomonas</taxon>
    </lineage>
</organism>
<evidence type="ECO:0000256" key="7">
    <source>
        <dbReference type="ARBA" id="ARBA00023242"/>
    </source>
</evidence>
<keyword evidence="8 9" id="KW-0687">Ribonucleoprotein</keyword>
<dbReference type="SMART" id="SM00651">
    <property type="entry name" value="Sm"/>
    <property type="match status" value="1"/>
</dbReference>
<dbReference type="FunFam" id="2.30.30.100:FF:000027">
    <property type="entry name" value="U6 snRNA-associated Sm-like protein LSm8"/>
    <property type="match status" value="1"/>
</dbReference>
<dbReference type="STRING" id="1157962.A0A250X3P2"/>
<comment type="caution">
    <text evidence="11">The sequence shown here is derived from an EMBL/GenBank/DDBJ whole genome shotgun (WGS) entry which is preliminary data.</text>
</comment>
<evidence type="ECO:0000259" key="10">
    <source>
        <dbReference type="PROSITE" id="PS52002"/>
    </source>
</evidence>
<keyword evidence="4 9" id="KW-0747">Spliceosome</keyword>
<dbReference type="EMBL" id="BEGY01000024">
    <property type="protein sequence ID" value="GAX77390.1"/>
    <property type="molecule type" value="Genomic_DNA"/>
</dbReference>
<sequence>MDSQSASLFSMMDRTISVITNDGRNLVGLLRGYDQTNNLVIEECHERVYSTQEGVAIEQLGLYMVRGDNVAVVGEIDEDLDAKIQFDGMRAAPLKPIKQ</sequence>
<keyword evidence="12" id="KW-1185">Reference proteome</keyword>